<dbReference type="Pfam" id="PF00939">
    <property type="entry name" value="Na_sulph_symp"/>
    <property type="match status" value="1"/>
</dbReference>
<dbReference type="NCBIfam" id="TIGR00785">
    <property type="entry name" value="dass"/>
    <property type="match status" value="1"/>
</dbReference>
<feature type="transmembrane region" description="Helical" evidence="9">
    <location>
        <begin position="289"/>
        <end position="311"/>
    </location>
</feature>
<dbReference type="HOGENOM" id="CLU_005170_0_0_0"/>
<name>A0A068NWQ8_FIMGI</name>
<evidence type="ECO:0000256" key="8">
    <source>
        <dbReference type="ARBA" id="ARBA00031174"/>
    </source>
</evidence>
<keyword evidence="7 9" id="KW-0472">Membrane</keyword>
<feature type="transmembrane region" description="Helical" evidence="9">
    <location>
        <begin position="366"/>
        <end position="384"/>
    </location>
</feature>
<dbReference type="eggNOG" id="COG0471">
    <property type="taxonomic scope" value="Bacteria"/>
</dbReference>
<accession>A0A068NWQ8</accession>
<dbReference type="KEGG" id="fgi:OP10G_4585"/>
<proteinExistence type="inferred from homology"/>
<feature type="transmembrane region" description="Helical" evidence="9">
    <location>
        <begin position="453"/>
        <end position="473"/>
    </location>
</feature>
<reference evidence="10 11" key="1">
    <citation type="journal article" date="2014" name="PLoS ONE">
        <title>The first complete genome sequence of the class fimbriimonadia in the phylum armatimonadetes.</title>
        <authorList>
            <person name="Hu Z.Y."/>
            <person name="Wang Y.Z."/>
            <person name="Im W.T."/>
            <person name="Wang S.Y."/>
            <person name="Zhao G.P."/>
            <person name="Zheng H.J."/>
            <person name="Quan Z.X."/>
        </authorList>
    </citation>
    <scope>NUCLEOTIDE SEQUENCE [LARGE SCALE GENOMIC DNA]</scope>
    <source>
        <strain evidence="10">Gsoil 348</strain>
    </source>
</reference>
<evidence type="ECO:0000256" key="3">
    <source>
        <dbReference type="ARBA" id="ARBA00020150"/>
    </source>
</evidence>
<dbReference type="InterPro" id="IPR031312">
    <property type="entry name" value="Na/sul_symport_CS"/>
</dbReference>
<dbReference type="AlphaFoldDB" id="A0A068NWQ8"/>
<dbReference type="GO" id="GO:0005886">
    <property type="term" value="C:plasma membrane"/>
    <property type="evidence" value="ECO:0007669"/>
    <property type="project" value="TreeGrafter"/>
</dbReference>
<dbReference type="STRING" id="661478.OP10G_4585"/>
<evidence type="ECO:0000256" key="4">
    <source>
        <dbReference type="ARBA" id="ARBA00022448"/>
    </source>
</evidence>
<evidence type="ECO:0000313" key="11">
    <source>
        <dbReference type="Proteomes" id="UP000027982"/>
    </source>
</evidence>
<dbReference type="InterPro" id="IPR001898">
    <property type="entry name" value="SLC13A/DASS"/>
</dbReference>
<evidence type="ECO:0000313" key="10">
    <source>
        <dbReference type="EMBL" id="AIE87953.1"/>
    </source>
</evidence>
<dbReference type="EMBL" id="CP007139">
    <property type="protein sequence ID" value="AIE87953.1"/>
    <property type="molecule type" value="Genomic_DNA"/>
</dbReference>
<dbReference type="Proteomes" id="UP000027982">
    <property type="component" value="Chromosome"/>
</dbReference>
<sequence length="479" mass="50179">MRSVARIASPVIAFILAYLLLQGFGPTKALVGATFAATVILWITELMPLAVTALLSTSALVLVAGVKDKEAFAAYGDPIIPLFIGSFLLARAMELSGLSDRFAYQMMRMRWANSPAGLLLALAVVGCSLSLLISNTAVTAMMLPIGLSVLSTVERRSQTPYAVAVMLTLTWASSVAVGIPVGTPPNLIGRGLIEKATNVRISTLQWMGFAMPITIVVLLVSWGILWVMFGKGAPKTEAAGTEARTRLREMGPMRQSEKVVLLSFCLALFLWILPSLAEMVFDKKAPATLWLQGRVTEAVAALVAASLLFLLPAKDRPSGRALTWTEGTQIEWGTILLFGGGIALGQALFSSGLAKDLGDIAARASGAHSLWSITALCIAASIILSELASNTAAATTLVPVAIGLAQGAHVSPIAPALGAAIGASFGFMLPVSTAPNAIVYSSGLVPAKDMMRAGILLDVVGFVSIFVCLRIFLPMLGLA</sequence>
<organism evidence="10 11">
    <name type="scientific">Fimbriimonas ginsengisoli Gsoil 348</name>
    <dbReference type="NCBI Taxonomy" id="661478"/>
    <lineage>
        <taxon>Bacteria</taxon>
        <taxon>Bacillati</taxon>
        <taxon>Armatimonadota</taxon>
        <taxon>Fimbriimonadia</taxon>
        <taxon>Fimbriimonadales</taxon>
        <taxon>Fimbriimonadaceae</taxon>
        <taxon>Fimbriimonas</taxon>
    </lineage>
</organism>
<evidence type="ECO:0000256" key="9">
    <source>
        <dbReference type="SAM" id="Phobius"/>
    </source>
</evidence>
<keyword evidence="11" id="KW-1185">Reference proteome</keyword>
<keyword evidence="4" id="KW-0813">Transport</keyword>
<dbReference type="RefSeq" id="WP_025228172.1">
    <property type="nucleotide sequence ID" value="NZ_CP007139.1"/>
</dbReference>
<dbReference type="OrthoDB" id="9766267at2"/>
<feature type="transmembrane region" description="Helical" evidence="9">
    <location>
        <begin position="259"/>
        <end position="277"/>
    </location>
</feature>
<evidence type="ECO:0000256" key="6">
    <source>
        <dbReference type="ARBA" id="ARBA00022989"/>
    </source>
</evidence>
<comment type="similarity">
    <text evidence="2">Belongs to the SLC13A/DASS transporter (TC 2.A.47) family. NADC subfamily.</text>
</comment>
<evidence type="ECO:0000256" key="1">
    <source>
        <dbReference type="ARBA" id="ARBA00004141"/>
    </source>
</evidence>
<evidence type="ECO:0000256" key="5">
    <source>
        <dbReference type="ARBA" id="ARBA00022692"/>
    </source>
</evidence>
<dbReference type="PANTHER" id="PTHR10283">
    <property type="entry name" value="SOLUTE CARRIER FAMILY 13 MEMBER"/>
    <property type="match status" value="1"/>
</dbReference>
<feature type="transmembrane region" description="Helical" evidence="9">
    <location>
        <begin position="78"/>
        <end position="98"/>
    </location>
</feature>
<feature type="transmembrane region" description="Helical" evidence="9">
    <location>
        <begin position="161"/>
        <end position="183"/>
    </location>
</feature>
<keyword evidence="5 9" id="KW-0812">Transmembrane</keyword>
<dbReference type="PROSITE" id="PS01271">
    <property type="entry name" value="NA_SULFATE"/>
    <property type="match status" value="1"/>
</dbReference>
<feature type="transmembrane region" description="Helical" evidence="9">
    <location>
        <begin position="416"/>
        <end position="441"/>
    </location>
</feature>
<dbReference type="GO" id="GO:0015141">
    <property type="term" value="F:succinate transmembrane transporter activity"/>
    <property type="evidence" value="ECO:0007669"/>
    <property type="project" value="UniProtKB-ARBA"/>
</dbReference>
<keyword evidence="6 9" id="KW-1133">Transmembrane helix</keyword>
<protein>
    <recommendedName>
        <fullName evidence="3">Sodium-dependent dicarboxylate transporter SdcS</fullName>
    </recommendedName>
    <alternativeName>
        <fullName evidence="8">Na(+)/dicarboxylate symporter</fullName>
    </alternativeName>
</protein>
<evidence type="ECO:0000256" key="2">
    <source>
        <dbReference type="ARBA" id="ARBA00006772"/>
    </source>
</evidence>
<dbReference type="PANTHER" id="PTHR10283:SF82">
    <property type="entry name" value="SOLUTE CARRIER FAMILY 13 MEMBER 2"/>
    <property type="match status" value="1"/>
</dbReference>
<feature type="transmembrane region" description="Helical" evidence="9">
    <location>
        <begin position="39"/>
        <end position="66"/>
    </location>
</feature>
<feature type="transmembrane region" description="Helical" evidence="9">
    <location>
        <begin position="332"/>
        <end position="354"/>
    </location>
</feature>
<evidence type="ECO:0000256" key="7">
    <source>
        <dbReference type="ARBA" id="ARBA00023136"/>
    </source>
</evidence>
<comment type="subcellular location">
    <subcellularLocation>
        <location evidence="1">Membrane</location>
        <topology evidence="1">Multi-pass membrane protein</topology>
    </subcellularLocation>
</comment>
<gene>
    <name evidence="10" type="ORF">OP10G_4585</name>
</gene>
<feature type="transmembrane region" description="Helical" evidence="9">
    <location>
        <begin position="203"/>
        <end position="229"/>
    </location>
</feature>
<feature type="transmembrane region" description="Helical" evidence="9">
    <location>
        <begin position="118"/>
        <end position="149"/>
    </location>
</feature>